<evidence type="ECO:0000313" key="1">
    <source>
        <dbReference type="EMBL" id="GHH61291.1"/>
    </source>
</evidence>
<accession>A0ABQ3MVX3</accession>
<gene>
    <name evidence="1" type="ORF">GCM10017774_87030</name>
</gene>
<dbReference type="EMBL" id="BNAR01000025">
    <property type="protein sequence ID" value="GHH61291.1"/>
    <property type="molecule type" value="Genomic_DNA"/>
</dbReference>
<protein>
    <recommendedName>
        <fullName evidence="3">Transglutaminase-like superfamily protein</fullName>
    </recommendedName>
</protein>
<organism evidence="1 2">
    <name type="scientific">Lentzea cavernae</name>
    <dbReference type="NCBI Taxonomy" id="2020703"/>
    <lineage>
        <taxon>Bacteria</taxon>
        <taxon>Bacillati</taxon>
        <taxon>Actinomycetota</taxon>
        <taxon>Actinomycetes</taxon>
        <taxon>Pseudonocardiales</taxon>
        <taxon>Pseudonocardiaceae</taxon>
        <taxon>Lentzea</taxon>
    </lineage>
</organism>
<name>A0ABQ3MVX3_9PSEU</name>
<comment type="caution">
    <text evidence="1">The sequence shown here is derived from an EMBL/GenBank/DDBJ whole genome shotgun (WGS) entry which is preliminary data.</text>
</comment>
<proteinExistence type="predicted"/>
<dbReference type="RefSeq" id="WP_191305287.1">
    <property type="nucleotide sequence ID" value="NZ_BNAR01000025.1"/>
</dbReference>
<reference evidence="2" key="1">
    <citation type="journal article" date="2019" name="Int. J. Syst. Evol. Microbiol.">
        <title>The Global Catalogue of Microorganisms (GCM) 10K type strain sequencing project: providing services to taxonomists for standard genome sequencing and annotation.</title>
        <authorList>
            <consortium name="The Broad Institute Genomics Platform"/>
            <consortium name="The Broad Institute Genome Sequencing Center for Infectious Disease"/>
            <person name="Wu L."/>
            <person name="Ma J."/>
        </authorList>
    </citation>
    <scope>NUCLEOTIDE SEQUENCE [LARGE SCALE GENOMIC DNA]</scope>
    <source>
        <strain evidence="2">CGMCC 4.7367</strain>
    </source>
</reference>
<sequence length="61" mass="6512">MFLAAALHGLGFASSFHLGRESVPRNGVAGYFAWVECGGRVVSTTMPVTDEYVEVYRTSGG</sequence>
<dbReference type="Proteomes" id="UP000605568">
    <property type="component" value="Unassembled WGS sequence"/>
</dbReference>
<evidence type="ECO:0000313" key="2">
    <source>
        <dbReference type="Proteomes" id="UP000605568"/>
    </source>
</evidence>
<evidence type="ECO:0008006" key="3">
    <source>
        <dbReference type="Google" id="ProtNLM"/>
    </source>
</evidence>
<keyword evidence="2" id="KW-1185">Reference proteome</keyword>